<gene>
    <name evidence="1" type="primary">CD38.2</name>
    <name evidence="1" type="ORF">GBF38_017928</name>
</gene>
<sequence>MESNVPLQARREQVELGASPVQRPPENRQKKKVAVASGVGIVMLGTVSTVLAVTLSNDRFSTIFLDSCKKLGGGYDCQKLWRAFEQAYVGRDPCQVPMEAYDPFIAEAHFKPACNRFGEAACGDVTVMLNGSIVTPFSPESIFASIEAPRLNSSRVKKLNVVLVTQPKSVANCETASLKDLQKELDKGITYNCKEVPETGCEQILDVFEQAYVGKPSCNVSMSAYDPLMTAVPLIHSCNKTMFWSETKDLVHVYTSKNKDCFTLEDTLLGYCLDDLTWCGKEGSNETFTSDCPGWEDCEKNPVRSFWTRASAGTMFWSKTAKLVHGYTSENKDCFTLEDTLLGYCLDGRTWCGKEGSDETFTSDCPNWEDCVKNPVRSFWTRASEVHLDEENCSPNMNLKVIIGVVAAVAAVTIIVGVTLGVVLNPPRGFSDEFMERCQNFTKGNITGCEQILDVFEQAYVGKDDCSVPMSAYDPLMKAVPFTYPCGRTMFWSKTNNLVHEYTEKNTDCFAMEETLLGYCLNGLTWCGKEGSSETFTSGCPNRKDCVENPVSSFWDRASAGFADHACDEVSVMLDGSLEKPFDPNRPDCKQTSKLFEQAYVGKPSCNVPMSAYDPLMKAAPFTHSCGKSMLWSKTAKLVHEYTKKNKDCFTLEDTLLGYCLNGLTWCGKEGSSETFTSGCPKWDKCVKNPVRSFWTRASEGFADHACGEVSVMLDGSLEKPFDPNSVFATIEIKRLRAPKVKKLNVILVSGEKSNCNSPNLKKDLRKALDLNVKYSCKEVKKPDCKQTSKLFEQAYVGKDDCSVPVTTYNALMKAAPFTHPCGKSMLWSKTANVVHEYTKKNKDCFAMEDTLLGYCLDGQMWCGKKGSSETFTSGCPKWGDCVKNPVRSFWTRASEVFADHACDEVSVMLDGSQQKPFDPNRLRCEQILDVFEQAYVGKDDCSVPMSAYDPLMKALTFIHPCSRTMFWSKTNNLVHEYTKKNTDCFTLEETLLGYCLDGLTWCGKEGSNETFTSGCREWRDPGCEENPVSSFWTRASEGFADHACDEVSVMLDGSLEKPFNHTSTFATIEIKRFKFPKVKKLNVILVSGGNCSRRCDLTGPGEGIPACDWTTRGFDTSRSVHENTMHIPPVERSQAGEAVTTDRKQTYRLYPSLPDKDRYDAFVSDQSFGEKPHTAAVHHQGSLLGESESPAANSAVRMKAQILILEEQRQELLSINERWAKEYRTMKQYYKEKVQDLRALLQHPNFEEDMWEEREKNIRLRNKVEDAESTWTKDVELLRAVKEAKELREQNSTLTRRGQHQREEIRRLNKAEVYKEDFLKERKDREKLKEKYLELEKKFRKVYNELRVLKPQVTRTRPPQPVVECTCTIRAKCPNWEVRPVHQHDVQFQRRYTLDNKLVK</sequence>
<keyword evidence="1" id="KW-0378">Hydrolase</keyword>
<evidence type="ECO:0000313" key="2">
    <source>
        <dbReference type="Proteomes" id="UP000805704"/>
    </source>
</evidence>
<proteinExistence type="predicted"/>
<protein>
    <submittedName>
        <fullName evidence="1">ADP-ribosyl cyclase/cyclic ADP-ribose hydrolase 1</fullName>
    </submittedName>
</protein>
<dbReference type="Proteomes" id="UP000805704">
    <property type="component" value="Chromosome 17"/>
</dbReference>
<name>A0ACB7F6N3_NIBAL</name>
<organism evidence="1 2">
    <name type="scientific">Nibea albiflora</name>
    <name type="common">Yellow drum</name>
    <name type="synonym">Corvina albiflora</name>
    <dbReference type="NCBI Taxonomy" id="240163"/>
    <lineage>
        <taxon>Eukaryota</taxon>
        <taxon>Metazoa</taxon>
        <taxon>Chordata</taxon>
        <taxon>Craniata</taxon>
        <taxon>Vertebrata</taxon>
        <taxon>Euteleostomi</taxon>
        <taxon>Actinopterygii</taxon>
        <taxon>Neopterygii</taxon>
        <taxon>Teleostei</taxon>
        <taxon>Neoteleostei</taxon>
        <taxon>Acanthomorphata</taxon>
        <taxon>Eupercaria</taxon>
        <taxon>Sciaenidae</taxon>
        <taxon>Nibea</taxon>
    </lineage>
</organism>
<evidence type="ECO:0000313" key="1">
    <source>
        <dbReference type="EMBL" id="KAG8009583.1"/>
    </source>
</evidence>
<keyword evidence="2" id="KW-1185">Reference proteome</keyword>
<dbReference type="EMBL" id="CM024805">
    <property type="protein sequence ID" value="KAG8009583.1"/>
    <property type="molecule type" value="Genomic_DNA"/>
</dbReference>
<accession>A0ACB7F6N3</accession>
<reference evidence="1" key="1">
    <citation type="submission" date="2020-04" db="EMBL/GenBank/DDBJ databases">
        <title>A chromosome-scale assembly and high-density genetic map of the yellow drum (Nibea albiflora) genome.</title>
        <authorList>
            <person name="Xu D."/>
            <person name="Zhang W."/>
            <person name="Chen R."/>
            <person name="Tan P."/>
            <person name="Wang L."/>
            <person name="Song H."/>
            <person name="Tian L."/>
            <person name="Zhu Q."/>
            <person name="Wang B."/>
        </authorList>
    </citation>
    <scope>NUCLEOTIDE SEQUENCE</scope>
    <source>
        <strain evidence="1">ZJHYS-2018</strain>
    </source>
</reference>
<comment type="caution">
    <text evidence="1">The sequence shown here is derived from an EMBL/GenBank/DDBJ whole genome shotgun (WGS) entry which is preliminary data.</text>
</comment>